<evidence type="ECO:0000313" key="1">
    <source>
        <dbReference type="EMBL" id="KAF4655851.1"/>
    </source>
</evidence>
<gene>
    <name evidence="1" type="ORF">FOL46_008092</name>
</gene>
<reference evidence="1 2" key="1">
    <citation type="submission" date="2020-04" db="EMBL/GenBank/DDBJ databases">
        <title>Perkinsus olseni comparative genomics.</title>
        <authorList>
            <person name="Bogema D.R."/>
        </authorList>
    </citation>
    <scope>NUCLEOTIDE SEQUENCE [LARGE SCALE GENOMIC DNA]</scope>
    <source>
        <strain evidence="1">ATCC PRA-31</strain>
    </source>
</reference>
<organism evidence="1 2">
    <name type="scientific">Perkinsus olseni</name>
    <name type="common">Perkinsus atlanticus</name>
    <dbReference type="NCBI Taxonomy" id="32597"/>
    <lineage>
        <taxon>Eukaryota</taxon>
        <taxon>Sar</taxon>
        <taxon>Alveolata</taxon>
        <taxon>Perkinsozoa</taxon>
        <taxon>Perkinsea</taxon>
        <taxon>Perkinsida</taxon>
        <taxon>Perkinsidae</taxon>
        <taxon>Perkinsus</taxon>
    </lineage>
</organism>
<proteinExistence type="predicted"/>
<name>A0A7J6L9H0_PEROL</name>
<dbReference type="EMBL" id="JABANN010000618">
    <property type="protein sequence ID" value="KAF4655851.1"/>
    <property type="molecule type" value="Genomic_DNA"/>
</dbReference>
<dbReference type="AlphaFoldDB" id="A0A7J6L9H0"/>
<dbReference type="InterPro" id="IPR012337">
    <property type="entry name" value="RNaseH-like_sf"/>
</dbReference>
<dbReference type="SUPFAM" id="SSF53098">
    <property type="entry name" value="Ribonuclease H-like"/>
    <property type="match status" value="1"/>
</dbReference>
<evidence type="ECO:0000313" key="2">
    <source>
        <dbReference type="Proteomes" id="UP000572268"/>
    </source>
</evidence>
<sequence length="337" mass="38175">MNTKAAHLTWPGNNSRFLRQSNLAADLLRACAEQQNKKCTIALRDVVTRWNSTYYLLDWYRTNRCVFDDYQRQCLKRGRGDSLYSHCKKYQLLAGDYEVVEDLTETLSYFVDATKLFSATKFSTLGMIRPVIAGLLSILEDVQGGCGRRHKIRQSLAGGVRKYFAEFLADNTIVGKLCTCAAYLSPQVADTEREDVAQAAVRECMGVFDIEDRVMVFPERDEDQGGTYNLQSRCDLLKRVKRREPCIRQEDMCTVTREFQAYERLFDNRSITVISFMLITVISIQECGGCSLGPSGGILESYPGVTHPVKSGLRGALHSHWVGGLRRDVLGVWEFEP</sequence>
<protein>
    <submittedName>
        <fullName evidence="1">Uncharacterized protein</fullName>
    </submittedName>
</protein>
<dbReference type="Proteomes" id="UP000572268">
    <property type="component" value="Unassembled WGS sequence"/>
</dbReference>
<accession>A0A7J6L9H0</accession>
<comment type="caution">
    <text evidence="1">The sequence shown here is derived from an EMBL/GenBank/DDBJ whole genome shotgun (WGS) entry which is preliminary data.</text>
</comment>